<dbReference type="Proteomes" id="UP000000641">
    <property type="component" value="Chromosome"/>
</dbReference>
<feature type="transmembrane region" description="Helical" evidence="1">
    <location>
        <begin position="166"/>
        <end position="186"/>
    </location>
</feature>
<dbReference type="AlphaFoldDB" id="A1S080"/>
<keyword evidence="1" id="KW-1133">Transmembrane helix</keyword>
<keyword evidence="3" id="KW-1185">Reference proteome</keyword>
<feature type="transmembrane region" description="Helical" evidence="1">
    <location>
        <begin position="509"/>
        <end position="530"/>
    </location>
</feature>
<keyword evidence="1" id="KW-0812">Transmembrane</keyword>
<dbReference type="KEGG" id="tpe:Tpen_1463"/>
<sequence length="545" mass="58372">MDPAKALALFKYLVKNDVVNPLLKPFRRRMWVLKLLLAVLIALLVALVLLPKVGAPQKTGETSGAGQIRGFLRSLGLDKEKLIDILSALTLLYPLASIAFMRPLAPGRRDAVLIVREAEYELVLSQPVGMDTYIAGHALFDVAASALPIISLAGLIPLALDVSGGSAKAFLLPLSALLQVLFLSYLRLSVGVLRKALSSKGWTLPARSIAAAYAVGGVAHSLVEGRVSPLLSLPLRPVWECVIYPFTRAETVADLLLALAETALVTLLLFAAAVRLSVYVSPEDVLPLEYLFREASSRKGIARGPSLDFSSPESAVKSFVLRRSLLSPGHLKGFSVLLAASVAVALVAVRLLGPLKGEALMLVPVFLVYMAMIPLFGFLSQKLAEDVQAYWVYRVYSASMEHVAGALLVKYAVHMAEGALVVSAVHAVLAWSPLPLLLPLVAAPGFVVTGFLSLASTLYFASKRKVVRYSYGGTTVLEGLASGAVMVITIVFLILLELAFYLFTSLNAWSWASVLSAASVATSALLYALLKRALSEMAEEYDVAT</sequence>
<feature type="transmembrane region" description="Helical" evidence="1">
    <location>
        <begin position="440"/>
        <end position="460"/>
    </location>
</feature>
<evidence type="ECO:0000313" key="3">
    <source>
        <dbReference type="Proteomes" id="UP000000641"/>
    </source>
</evidence>
<keyword evidence="1" id="KW-0472">Membrane</keyword>
<name>A1S080_THEPD</name>
<dbReference type="GeneID" id="4601581"/>
<dbReference type="STRING" id="368408.Tpen_1463"/>
<organism evidence="2 3">
    <name type="scientific">Thermofilum pendens (strain DSM 2475 / Hrk 5)</name>
    <dbReference type="NCBI Taxonomy" id="368408"/>
    <lineage>
        <taxon>Archaea</taxon>
        <taxon>Thermoproteota</taxon>
        <taxon>Thermoprotei</taxon>
        <taxon>Thermofilales</taxon>
        <taxon>Thermofilaceae</taxon>
        <taxon>Thermofilum</taxon>
    </lineage>
</organism>
<gene>
    <name evidence="2" type="ordered locus">Tpen_1463</name>
</gene>
<dbReference type="HOGENOM" id="CLU_499345_0_0_2"/>
<feature type="transmembrane region" description="Helical" evidence="1">
    <location>
        <begin position="138"/>
        <end position="160"/>
    </location>
</feature>
<feature type="transmembrane region" description="Helical" evidence="1">
    <location>
        <begin position="82"/>
        <end position="101"/>
    </location>
</feature>
<feature type="transmembrane region" description="Helical" evidence="1">
    <location>
        <begin position="31"/>
        <end position="50"/>
    </location>
</feature>
<proteinExistence type="predicted"/>
<feature type="transmembrane region" description="Helical" evidence="1">
    <location>
        <begin position="333"/>
        <end position="352"/>
    </location>
</feature>
<evidence type="ECO:0000313" key="2">
    <source>
        <dbReference type="EMBL" id="ABL78860.1"/>
    </source>
</evidence>
<evidence type="ECO:0000256" key="1">
    <source>
        <dbReference type="SAM" id="Phobius"/>
    </source>
</evidence>
<feature type="transmembrane region" description="Helical" evidence="1">
    <location>
        <begin position="480"/>
        <end position="503"/>
    </location>
</feature>
<dbReference type="EnsemblBacteria" id="ABL78860">
    <property type="protein sequence ID" value="ABL78860"/>
    <property type="gene ID" value="Tpen_1463"/>
</dbReference>
<dbReference type="RefSeq" id="WP_011753125.1">
    <property type="nucleotide sequence ID" value="NC_008698.1"/>
</dbReference>
<reference evidence="3" key="1">
    <citation type="journal article" date="2008" name="J. Bacteriol.">
        <title>Genome sequence of Thermofilum pendens reveals an exceptional loss of biosynthetic pathways without genome reduction.</title>
        <authorList>
            <person name="Anderson I."/>
            <person name="Rodriguez J."/>
            <person name="Susanti D."/>
            <person name="Porat I."/>
            <person name="Reich C."/>
            <person name="Ulrich L.E."/>
            <person name="Elkins J.G."/>
            <person name="Mavromatis K."/>
            <person name="Lykidis A."/>
            <person name="Kim E."/>
            <person name="Thompson L.S."/>
            <person name="Nolan M."/>
            <person name="Land M."/>
            <person name="Copeland A."/>
            <person name="Lapidus A."/>
            <person name="Lucas S."/>
            <person name="Detter C."/>
            <person name="Zhulin I.B."/>
            <person name="Olsen G.J."/>
            <person name="Whitman W."/>
            <person name="Mukhopadhyay B."/>
            <person name="Bristow J."/>
            <person name="Kyrpides N."/>
        </authorList>
    </citation>
    <scope>NUCLEOTIDE SEQUENCE [LARGE SCALE GENOMIC DNA]</scope>
    <source>
        <strain evidence="3">DSM 2475 / Hrk 5</strain>
    </source>
</reference>
<dbReference type="EMBL" id="CP000505">
    <property type="protein sequence ID" value="ABL78860.1"/>
    <property type="molecule type" value="Genomic_DNA"/>
</dbReference>
<accession>A1S080</accession>
<feature type="transmembrane region" description="Helical" evidence="1">
    <location>
        <begin position="359"/>
        <end position="379"/>
    </location>
</feature>
<feature type="transmembrane region" description="Helical" evidence="1">
    <location>
        <begin position="255"/>
        <end position="278"/>
    </location>
</feature>
<protein>
    <submittedName>
        <fullName evidence="2">Uncharacterized protein</fullName>
    </submittedName>
</protein>